<feature type="compositionally biased region" description="Basic and acidic residues" evidence="9">
    <location>
        <begin position="574"/>
        <end position="594"/>
    </location>
</feature>
<dbReference type="FunFam" id="3.10.50.40:FF:000039">
    <property type="entry name" value="Peptidylprolyl isomerase"/>
    <property type="match status" value="1"/>
</dbReference>
<comment type="catalytic activity">
    <reaction evidence="1 7">
        <text>[protein]-peptidylproline (omega=180) = [protein]-peptidylproline (omega=0)</text>
        <dbReference type="Rhea" id="RHEA:16237"/>
        <dbReference type="Rhea" id="RHEA-COMP:10747"/>
        <dbReference type="Rhea" id="RHEA-COMP:10748"/>
        <dbReference type="ChEBI" id="CHEBI:83833"/>
        <dbReference type="ChEBI" id="CHEBI:83834"/>
        <dbReference type="EC" id="5.2.1.8"/>
    </reaction>
</comment>
<comment type="caution">
    <text evidence="12">The sequence shown here is derived from an EMBL/GenBank/DDBJ whole genome shotgun (WGS) entry which is preliminary data.</text>
</comment>
<evidence type="ECO:0000256" key="6">
    <source>
        <dbReference type="ARBA" id="ARBA00023235"/>
    </source>
</evidence>
<dbReference type="Pfam" id="PF13432">
    <property type="entry name" value="TPR_16"/>
    <property type="match status" value="1"/>
</dbReference>
<dbReference type="Gene3D" id="3.10.50.40">
    <property type="match status" value="3"/>
</dbReference>
<dbReference type="EC" id="5.2.1.8" evidence="3 7"/>
<evidence type="ECO:0000313" key="12">
    <source>
        <dbReference type="EMBL" id="KAK7259924.1"/>
    </source>
</evidence>
<dbReference type="PROSITE" id="PS50059">
    <property type="entry name" value="FKBP_PPIASE"/>
    <property type="match status" value="3"/>
</dbReference>
<dbReference type="SUPFAM" id="SSF54534">
    <property type="entry name" value="FKBP-like"/>
    <property type="match status" value="3"/>
</dbReference>
<dbReference type="FunFam" id="3.10.50.40:FF:000029">
    <property type="entry name" value="Peptidylprolyl isomerase"/>
    <property type="match status" value="1"/>
</dbReference>
<dbReference type="InterPro" id="IPR050754">
    <property type="entry name" value="FKBP4/5/8-like"/>
</dbReference>
<dbReference type="FunFam" id="3.10.50.40:FF:000052">
    <property type="entry name" value="Peptidylprolyl isomerase"/>
    <property type="match status" value="1"/>
</dbReference>
<dbReference type="Proteomes" id="UP001372338">
    <property type="component" value="Unassembled WGS sequence"/>
</dbReference>
<evidence type="ECO:0000256" key="3">
    <source>
        <dbReference type="ARBA" id="ARBA00013194"/>
    </source>
</evidence>
<evidence type="ECO:0000256" key="7">
    <source>
        <dbReference type="PROSITE-ProRule" id="PRU00277"/>
    </source>
</evidence>
<evidence type="ECO:0000256" key="2">
    <source>
        <dbReference type="ARBA" id="ARBA00006577"/>
    </source>
</evidence>
<dbReference type="GO" id="GO:0003755">
    <property type="term" value="F:peptidyl-prolyl cis-trans isomerase activity"/>
    <property type="evidence" value="ECO:0007669"/>
    <property type="project" value="UniProtKB-KW"/>
</dbReference>
<dbReference type="FunFam" id="1.25.40.10:FF:000008">
    <property type="entry name" value="Peptidylprolyl isomerase"/>
    <property type="match status" value="1"/>
</dbReference>
<dbReference type="InterPro" id="IPR046357">
    <property type="entry name" value="PPIase_dom_sf"/>
</dbReference>
<keyword evidence="6 7" id="KW-0413">Isomerase</keyword>
<keyword evidence="10" id="KW-0472">Membrane</keyword>
<evidence type="ECO:0000256" key="10">
    <source>
        <dbReference type="SAM" id="Phobius"/>
    </source>
</evidence>
<evidence type="ECO:0000256" key="9">
    <source>
        <dbReference type="SAM" id="MobiDB-lite"/>
    </source>
</evidence>
<feature type="transmembrane region" description="Helical" evidence="10">
    <location>
        <begin position="602"/>
        <end position="624"/>
    </location>
</feature>
<keyword evidence="10" id="KW-0812">Transmembrane</keyword>
<keyword evidence="7" id="KW-0697">Rotamase</keyword>
<dbReference type="EMBL" id="JAYWIO010000005">
    <property type="protein sequence ID" value="KAK7259924.1"/>
    <property type="molecule type" value="Genomic_DNA"/>
</dbReference>
<sequence length="634" mass="71573">MAVSEDAEQDFAPQKKKPPSEDEKRKKKIGPGSLMKALVRPGGGDTGPSDGDQVIYHCTIRTLDGVVVESTRSDYGGKGTPIRHVLGKSKMLLGLLEGIPTMLKGEVAMFKMKPQLHYGEDDCPIPAPDGFPKDDELHFEIELMEFFKAKVITNDFGVVKKVIREGQGWESPREPYEVKAWISARTVSGKLILSHTEGEPYFFTFGKSEVPKGLEMGIGTMVREEKAVIYVTSQYLTKSPLMHVIEDYDEVQFEVELVHFIQVRDMLGDGRLIKRRIRDGKGEFPMDCPLHDSLLRVHYKGTVLNEEKRVFYDTRVDNHSQPLEFGSGEGLVPEGFEMSVRLMLPGEIALVTCPPDYAYDKFTRPANVPEGAHIQWEIELLGFEMPKDWTGLDFKSIMDEAEKIRNTGNRLFKEGKYELAKAKYEKVLREFNHVNPQDDEEGKVFSDTRNLLHLNVAACLLKLGDCRKSIETCNKVLEANPAHVKGLYRRGMAYMLAGDFDEAAADFKMMMKVDKTTESDATAALSKLKQKEQEVERKARKQFKGLFDKKPGEIAEVKTAEDGGQIKSESQNDSEVHRDSDGTNLEDSHEPRPDADACSRGWFSPLFWFSLFLFGLVLSLLAYWQKNLLFSLAS</sequence>
<dbReference type="PROSITE" id="PS50005">
    <property type="entry name" value="TPR"/>
    <property type="match status" value="1"/>
</dbReference>
<evidence type="ECO:0000313" key="13">
    <source>
        <dbReference type="Proteomes" id="UP001372338"/>
    </source>
</evidence>
<proteinExistence type="inferred from homology"/>
<comment type="similarity">
    <text evidence="2">Belongs to the FKBP-type PPIase family.</text>
</comment>
<accession>A0AAN9EMN0</accession>
<protein>
    <recommendedName>
        <fullName evidence="3 7">peptidylprolyl isomerase</fullName>
        <ecNumber evidence="3 7">5.2.1.8</ecNumber>
    </recommendedName>
</protein>
<evidence type="ECO:0000256" key="5">
    <source>
        <dbReference type="ARBA" id="ARBA00022803"/>
    </source>
</evidence>
<keyword evidence="5 8" id="KW-0802">TPR repeat</keyword>
<dbReference type="PANTHER" id="PTHR46512">
    <property type="entry name" value="PEPTIDYLPROLYL ISOMERASE"/>
    <property type="match status" value="1"/>
</dbReference>
<dbReference type="InterPro" id="IPR011990">
    <property type="entry name" value="TPR-like_helical_dom_sf"/>
</dbReference>
<evidence type="ECO:0000259" key="11">
    <source>
        <dbReference type="PROSITE" id="PS50059"/>
    </source>
</evidence>
<name>A0AAN9EMN0_CROPI</name>
<dbReference type="InterPro" id="IPR001179">
    <property type="entry name" value="PPIase_FKBP_dom"/>
</dbReference>
<dbReference type="Pfam" id="PF00254">
    <property type="entry name" value="FKBP_C"/>
    <property type="match status" value="3"/>
</dbReference>
<dbReference type="InterPro" id="IPR019734">
    <property type="entry name" value="TPR_rpt"/>
</dbReference>
<feature type="domain" description="PPIase FKBP-type" evidence="11">
    <location>
        <begin position="51"/>
        <end position="147"/>
    </location>
</feature>
<feature type="repeat" description="TPR" evidence="8">
    <location>
        <begin position="484"/>
        <end position="517"/>
    </location>
</feature>
<keyword evidence="13" id="KW-1185">Reference proteome</keyword>
<dbReference type="PANTHER" id="PTHR46512:SF8">
    <property type="entry name" value="PEPTIDYLPROLYL ISOMERASE"/>
    <property type="match status" value="1"/>
</dbReference>
<dbReference type="SMART" id="SM00028">
    <property type="entry name" value="TPR"/>
    <property type="match status" value="3"/>
</dbReference>
<evidence type="ECO:0000256" key="1">
    <source>
        <dbReference type="ARBA" id="ARBA00000971"/>
    </source>
</evidence>
<feature type="domain" description="PPIase FKBP-type" evidence="11">
    <location>
        <begin position="292"/>
        <end position="384"/>
    </location>
</feature>
<gene>
    <name evidence="12" type="ORF">RIF29_25543</name>
</gene>
<evidence type="ECO:0000256" key="8">
    <source>
        <dbReference type="PROSITE-ProRule" id="PRU00339"/>
    </source>
</evidence>
<dbReference type="AlphaFoldDB" id="A0AAN9EMN0"/>
<keyword evidence="10" id="KW-1133">Transmembrane helix</keyword>
<dbReference type="Gene3D" id="1.25.40.10">
    <property type="entry name" value="Tetratricopeptide repeat domain"/>
    <property type="match status" value="1"/>
</dbReference>
<feature type="domain" description="PPIase FKBP-type" evidence="11">
    <location>
        <begin position="175"/>
        <end position="261"/>
    </location>
</feature>
<keyword evidence="4" id="KW-0677">Repeat</keyword>
<feature type="region of interest" description="Disordered" evidence="9">
    <location>
        <begin position="1"/>
        <end position="51"/>
    </location>
</feature>
<evidence type="ECO:0000256" key="4">
    <source>
        <dbReference type="ARBA" id="ARBA00022737"/>
    </source>
</evidence>
<reference evidence="12 13" key="1">
    <citation type="submission" date="2024-01" db="EMBL/GenBank/DDBJ databases">
        <title>The genomes of 5 underutilized Papilionoideae crops provide insights into root nodulation and disease resistanc.</title>
        <authorList>
            <person name="Yuan L."/>
        </authorList>
    </citation>
    <scope>NUCLEOTIDE SEQUENCE [LARGE SCALE GENOMIC DNA]</scope>
    <source>
        <strain evidence="12">ZHUSHIDOU_FW_LH</strain>
        <tissue evidence="12">Leaf</tissue>
    </source>
</reference>
<dbReference type="SUPFAM" id="SSF48452">
    <property type="entry name" value="TPR-like"/>
    <property type="match status" value="1"/>
</dbReference>
<feature type="region of interest" description="Disordered" evidence="9">
    <location>
        <begin position="558"/>
        <end position="594"/>
    </location>
</feature>
<organism evidence="12 13">
    <name type="scientific">Crotalaria pallida</name>
    <name type="common">Smooth rattlebox</name>
    <name type="synonym">Crotalaria striata</name>
    <dbReference type="NCBI Taxonomy" id="3830"/>
    <lineage>
        <taxon>Eukaryota</taxon>
        <taxon>Viridiplantae</taxon>
        <taxon>Streptophyta</taxon>
        <taxon>Embryophyta</taxon>
        <taxon>Tracheophyta</taxon>
        <taxon>Spermatophyta</taxon>
        <taxon>Magnoliopsida</taxon>
        <taxon>eudicotyledons</taxon>
        <taxon>Gunneridae</taxon>
        <taxon>Pentapetalae</taxon>
        <taxon>rosids</taxon>
        <taxon>fabids</taxon>
        <taxon>Fabales</taxon>
        <taxon>Fabaceae</taxon>
        <taxon>Papilionoideae</taxon>
        <taxon>50 kb inversion clade</taxon>
        <taxon>genistoids sensu lato</taxon>
        <taxon>core genistoids</taxon>
        <taxon>Crotalarieae</taxon>
        <taxon>Crotalaria</taxon>
    </lineage>
</organism>